<keyword evidence="1" id="KW-0812">Transmembrane</keyword>
<name>A0A2P2PSC3_RHIMU</name>
<evidence type="ECO:0000256" key="1">
    <source>
        <dbReference type="SAM" id="Phobius"/>
    </source>
</evidence>
<organism evidence="2">
    <name type="scientific">Rhizophora mucronata</name>
    <name type="common">Asiatic mangrove</name>
    <dbReference type="NCBI Taxonomy" id="61149"/>
    <lineage>
        <taxon>Eukaryota</taxon>
        <taxon>Viridiplantae</taxon>
        <taxon>Streptophyta</taxon>
        <taxon>Embryophyta</taxon>
        <taxon>Tracheophyta</taxon>
        <taxon>Spermatophyta</taxon>
        <taxon>Magnoliopsida</taxon>
        <taxon>eudicotyledons</taxon>
        <taxon>Gunneridae</taxon>
        <taxon>Pentapetalae</taxon>
        <taxon>rosids</taxon>
        <taxon>fabids</taxon>
        <taxon>Malpighiales</taxon>
        <taxon>Rhizophoraceae</taxon>
        <taxon>Rhizophora</taxon>
    </lineage>
</organism>
<dbReference type="EMBL" id="GGEC01077065">
    <property type="protein sequence ID" value="MBX57549.1"/>
    <property type="molecule type" value="Transcribed_RNA"/>
</dbReference>
<protein>
    <submittedName>
        <fullName evidence="2">Uncharacterized protein</fullName>
    </submittedName>
</protein>
<reference evidence="2" key="1">
    <citation type="submission" date="2018-02" db="EMBL/GenBank/DDBJ databases">
        <title>Rhizophora mucronata_Transcriptome.</title>
        <authorList>
            <person name="Meera S.P."/>
            <person name="Sreeshan A."/>
            <person name="Augustine A."/>
        </authorList>
    </citation>
    <scope>NUCLEOTIDE SEQUENCE</scope>
    <source>
        <tissue evidence="2">Leaf</tissue>
    </source>
</reference>
<sequence length="26" mass="3282">MHMAQNFTLFLHIIIFLCMFQYDYQL</sequence>
<keyword evidence="1" id="KW-0472">Membrane</keyword>
<accession>A0A2P2PSC3</accession>
<evidence type="ECO:0000313" key="2">
    <source>
        <dbReference type="EMBL" id="MBX57549.1"/>
    </source>
</evidence>
<keyword evidence="1" id="KW-1133">Transmembrane helix</keyword>
<feature type="transmembrane region" description="Helical" evidence="1">
    <location>
        <begin position="7"/>
        <end position="24"/>
    </location>
</feature>
<proteinExistence type="predicted"/>
<dbReference type="AlphaFoldDB" id="A0A2P2PSC3"/>